<dbReference type="InterPro" id="IPR002508">
    <property type="entry name" value="MurNAc-LAA_cat"/>
</dbReference>
<dbReference type="SMART" id="SM00646">
    <property type="entry name" value="Ami_3"/>
    <property type="match status" value="1"/>
</dbReference>
<dbReference type="SUPFAM" id="SSF53187">
    <property type="entry name" value="Zn-dependent exopeptidases"/>
    <property type="match status" value="1"/>
</dbReference>
<keyword evidence="1" id="KW-0378">Hydrolase</keyword>
<dbReference type="FunFam" id="3.40.630.40:FF:000005">
    <property type="entry name" value="N-acetylmuramoyl-L-alanine amidase (AmiA)"/>
    <property type="match status" value="1"/>
</dbReference>
<evidence type="ECO:0000256" key="1">
    <source>
        <dbReference type="ARBA" id="ARBA00022801"/>
    </source>
</evidence>
<evidence type="ECO:0000259" key="3">
    <source>
        <dbReference type="SMART" id="SM00646"/>
    </source>
</evidence>
<sequence>AEYVTGESTACFSPESCRVSEGGVVRRKGMESICSCIRVSKEIRGITTASSRLAVSSETCADNRKPATRNRMRSKRNCSRFVDNLYMLILYRSRFNKTPKTNQINRDLMGIPSLKTLLIKRYLCLILVYAVIIFMAPFLHATDEPVDKLDIVVIDAGHGGHDPGAIGSRGKEKDIVLAVALKLGDYIEKNLPDIKVIYTRKTDVFVELHERANIANRNNADLFISIHSNWWTNPNTRGAETFTMGTSHDERNLQVAMKENSVITLEENYESNYEGFDPDLAESYIIFNLMQKTYTSQSIEFADLVQDQFRERAMRNDRGVKQERFLVLWRTTMPSVLIETGFITNASEQRYMMSKEGQEYLASAIYRAFKEYKRNIENNSAKGSLKLPEREERPVTYMTVATDPDLQEDSNIYYMVQVLTTTRGRTLDDFSFSDYGHVAEFKTNNLYKYAVGKSTSFEQVSRMVPEVQQSFPGAFVIAVQGGIIIPLSEARNQNK</sequence>
<feature type="transmembrane region" description="Helical" evidence="2">
    <location>
        <begin position="122"/>
        <end position="139"/>
    </location>
</feature>
<organism evidence="4">
    <name type="scientific">marine sediment metagenome</name>
    <dbReference type="NCBI Taxonomy" id="412755"/>
    <lineage>
        <taxon>unclassified sequences</taxon>
        <taxon>metagenomes</taxon>
        <taxon>ecological metagenomes</taxon>
    </lineage>
</organism>
<feature type="non-terminal residue" evidence="4">
    <location>
        <position position="1"/>
    </location>
</feature>
<dbReference type="Pfam" id="PF01520">
    <property type="entry name" value="Amidase_3"/>
    <property type="match status" value="1"/>
</dbReference>
<protein>
    <recommendedName>
        <fullName evidence="3">MurNAc-LAA domain-containing protein</fullName>
    </recommendedName>
</protein>
<dbReference type="PANTHER" id="PTHR30404">
    <property type="entry name" value="N-ACETYLMURAMOYL-L-ALANINE AMIDASE"/>
    <property type="match status" value="1"/>
</dbReference>
<feature type="domain" description="MurNAc-LAA" evidence="3">
    <location>
        <begin position="212"/>
        <end position="370"/>
    </location>
</feature>
<proteinExistence type="predicted"/>
<keyword evidence="2" id="KW-0812">Transmembrane</keyword>
<dbReference type="AlphaFoldDB" id="A0A0F9CMC2"/>
<dbReference type="GO" id="GO:0009253">
    <property type="term" value="P:peptidoglycan catabolic process"/>
    <property type="evidence" value="ECO:0007669"/>
    <property type="project" value="InterPro"/>
</dbReference>
<dbReference type="CDD" id="cd02696">
    <property type="entry name" value="MurNAc-LAA"/>
    <property type="match status" value="1"/>
</dbReference>
<keyword evidence="2" id="KW-1133">Transmembrane helix</keyword>
<accession>A0A0F9CMC2</accession>
<dbReference type="PANTHER" id="PTHR30404:SF0">
    <property type="entry name" value="N-ACETYLMURAMOYL-L-ALANINE AMIDASE AMIC"/>
    <property type="match status" value="1"/>
</dbReference>
<gene>
    <name evidence="4" type="ORF">LCGC14_2306990</name>
</gene>
<evidence type="ECO:0000256" key="2">
    <source>
        <dbReference type="SAM" id="Phobius"/>
    </source>
</evidence>
<dbReference type="InterPro" id="IPR050695">
    <property type="entry name" value="N-acetylmuramoyl_amidase_3"/>
</dbReference>
<evidence type="ECO:0000313" key="4">
    <source>
        <dbReference type="EMBL" id="KKL50289.1"/>
    </source>
</evidence>
<dbReference type="EMBL" id="LAZR01032657">
    <property type="protein sequence ID" value="KKL50289.1"/>
    <property type="molecule type" value="Genomic_DNA"/>
</dbReference>
<dbReference type="GO" id="GO:0030288">
    <property type="term" value="C:outer membrane-bounded periplasmic space"/>
    <property type="evidence" value="ECO:0007669"/>
    <property type="project" value="TreeGrafter"/>
</dbReference>
<keyword evidence="2" id="KW-0472">Membrane</keyword>
<dbReference type="GO" id="GO:0008745">
    <property type="term" value="F:N-acetylmuramoyl-L-alanine amidase activity"/>
    <property type="evidence" value="ECO:0007669"/>
    <property type="project" value="InterPro"/>
</dbReference>
<comment type="caution">
    <text evidence="4">The sequence shown here is derived from an EMBL/GenBank/DDBJ whole genome shotgun (WGS) entry which is preliminary data.</text>
</comment>
<name>A0A0F9CMC2_9ZZZZ</name>
<dbReference type="Gene3D" id="3.40.630.40">
    <property type="entry name" value="Zn-dependent exopeptidases"/>
    <property type="match status" value="1"/>
</dbReference>
<reference evidence="4" key="1">
    <citation type="journal article" date="2015" name="Nature">
        <title>Complex archaea that bridge the gap between prokaryotes and eukaryotes.</title>
        <authorList>
            <person name="Spang A."/>
            <person name="Saw J.H."/>
            <person name="Jorgensen S.L."/>
            <person name="Zaremba-Niedzwiedzka K."/>
            <person name="Martijn J."/>
            <person name="Lind A.E."/>
            <person name="van Eijk R."/>
            <person name="Schleper C."/>
            <person name="Guy L."/>
            <person name="Ettema T.J."/>
        </authorList>
    </citation>
    <scope>NUCLEOTIDE SEQUENCE</scope>
</reference>